<evidence type="ECO:0000256" key="7">
    <source>
        <dbReference type="ARBA" id="ARBA00022946"/>
    </source>
</evidence>
<dbReference type="GO" id="GO:0010906">
    <property type="term" value="P:regulation of glucose metabolic process"/>
    <property type="evidence" value="ECO:0007669"/>
    <property type="project" value="TreeGrafter"/>
</dbReference>
<keyword evidence="7" id="KW-0809">Transit peptide</keyword>
<evidence type="ECO:0000256" key="10">
    <source>
        <dbReference type="RuleBase" id="RU366032"/>
    </source>
</evidence>
<dbReference type="STRING" id="6573.A0A210QBF7"/>
<keyword evidence="6 10" id="KW-0067">ATP-binding</keyword>
<organism evidence="12 13">
    <name type="scientific">Mizuhopecten yessoensis</name>
    <name type="common">Japanese scallop</name>
    <name type="synonym">Patinopecten yessoensis</name>
    <dbReference type="NCBI Taxonomy" id="6573"/>
    <lineage>
        <taxon>Eukaryota</taxon>
        <taxon>Metazoa</taxon>
        <taxon>Spiralia</taxon>
        <taxon>Lophotrochozoa</taxon>
        <taxon>Mollusca</taxon>
        <taxon>Bivalvia</taxon>
        <taxon>Autobranchia</taxon>
        <taxon>Pteriomorphia</taxon>
        <taxon>Pectinida</taxon>
        <taxon>Pectinoidea</taxon>
        <taxon>Pectinidae</taxon>
        <taxon>Mizuhopecten</taxon>
    </lineage>
</organism>
<dbReference type="Proteomes" id="UP000242188">
    <property type="component" value="Unassembled WGS sequence"/>
</dbReference>
<dbReference type="InterPro" id="IPR036890">
    <property type="entry name" value="HATPase_C_sf"/>
</dbReference>
<dbReference type="InterPro" id="IPR036784">
    <property type="entry name" value="AK/P_DHK_N_sf"/>
</dbReference>
<keyword evidence="12" id="KW-0670">Pyruvate</keyword>
<dbReference type="PANTHER" id="PTHR11947">
    <property type="entry name" value="PYRUVATE DEHYDROGENASE KINASE"/>
    <property type="match status" value="1"/>
</dbReference>
<protein>
    <recommendedName>
        <fullName evidence="10">Protein-serine/threonine kinase</fullName>
        <ecNumber evidence="10">2.7.11.-</ecNumber>
    </recommendedName>
</protein>
<keyword evidence="5 10" id="KW-0418">Kinase</keyword>
<comment type="subcellular location">
    <subcellularLocation>
        <location evidence="1 10">Mitochondrion matrix</location>
    </subcellularLocation>
</comment>
<dbReference type="EMBL" id="NEDP02004288">
    <property type="protein sequence ID" value="OWF46059.1"/>
    <property type="molecule type" value="Genomic_DNA"/>
</dbReference>
<dbReference type="CDD" id="cd16929">
    <property type="entry name" value="HATPase_PDK-like"/>
    <property type="match status" value="1"/>
</dbReference>
<dbReference type="SUPFAM" id="SSF55874">
    <property type="entry name" value="ATPase domain of HSP90 chaperone/DNA topoisomerase II/histidine kinase"/>
    <property type="match status" value="1"/>
</dbReference>
<dbReference type="OrthoDB" id="241648at2759"/>
<gene>
    <name evidence="12" type="ORF">KP79_PYT03769</name>
</gene>
<evidence type="ECO:0000256" key="4">
    <source>
        <dbReference type="ARBA" id="ARBA00022741"/>
    </source>
</evidence>
<sequence>MLEQHLYRNDLTCCFYSWRKSMATKMKTLKNVTRTKKILDLYSQYTPRPVSMKLFLDFGSKTGNEVSSYLFLRHELPVRMANIMMEIRHLPKNLQIMPSVSLVKSWYDQSFEEILDFEDKNEADDKVRSDFSESLQKIKNRHSKVVETMAQGVLELQETYPSYYNFTNVNTNTDAIRYFLDRFLLSRISIRMLISQHVLLYGSQTVDNPHYIGTIDPECDVADVLQTAYGDARFLCEGYYLTAPEMDVTCLNTYDEGKKIQIAFVSSHLLHILIEILKNAMRATVETHSNKDIIPKISVQITKGKEDLTIKISDRGGGFSQDIAKLVFEYMYSTAPRPDYVGEGNAPMAGYGYGLPLSRLYARYFGGDLQLSSVEGYGTDAYIYLKVMSDNASECLPVYNTTASRMYHSDIPVSDWSSNKPWHKSHPRGYTTHAKKS</sequence>
<evidence type="ECO:0000256" key="5">
    <source>
        <dbReference type="ARBA" id="ARBA00022777"/>
    </source>
</evidence>
<evidence type="ECO:0000256" key="2">
    <source>
        <dbReference type="ARBA" id="ARBA00006155"/>
    </source>
</evidence>
<keyword evidence="8 10" id="KW-0496">Mitochondrion</keyword>
<comment type="similarity">
    <text evidence="2 10">Belongs to the PDK/BCKDK protein kinase family.</text>
</comment>
<dbReference type="GO" id="GO:0004740">
    <property type="term" value="F:pyruvate dehydrogenase (acetyl-transferring) kinase activity"/>
    <property type="evidence" value="ECO:0007669"/>
    <property type="project" value="UniProtKB-EC"/>
</dbReference>
<evidence type="ECO:0000256" key="6">
    <source>
        <dbReference type="ARBA" id="ARBA00022840"/>
    </source>
</evidence>
<proteinExistence type="inferred from homology"/>
<keyword evidence="3 10" id="KW-0808">Transferase</keyword>
<accession>A0A210QBF7</accession>
<dbReference type="GO" id="GO:0005524">
    <property type="term" value="F:ATP binding"/>
    <property type="evidence" value="ECO:0007669"/>
    <property type="project" value="UniProtKB-UniRule"/>
</dbReference>
<dbReference type="Gene3D" id="1.20.140.20">
    <property type="entry name" value="Alpha-ketoacid/pyruvate dehydrogenase kinase, N-terminal domain"/>
    <property type="match status" value="1"/>
</dbReference>
<dbReference type="GO" id="GO:0005759">
    <property type="term" value="C:mitochondrial matrix"/>
    <property type="evidence" value="ECO:0007669"/>
    <property type="project" value="UniProtKB-SubCell"/>
</dbReference>
<dbReference type="AlphaFoldDB" id="A0A210QBF7"/>
<feature type="domain" description="Histidine kinase" evidence="11">
    <location>
        <begin position="269"/>
        <end position="389"/>
    </location>
</feature>
<comment type="catalytic activity">
    <reaction evidence="9">
        <text>L-seryl-[pyruvate dehydrogenase E1 alpha subunit] + ATP = O-phospho-L-seryl-[pyruvate dehydrogenase E1 alpha subunit] + ADP + H(+)</text>
        <dbReference type="Rhea" id="RHEA:23052"/>
        <dbReference type="Rhea" id="RHEA-COMP:13689"/>
        <dbReference type="Rhea" id="RHEA-COMP:13690"/>
        <dbReference type="ChEBI" id="CHEBI:15378"/>
        <dbReference type="ChEBI" id="CHEBI:29999"/>
        <dbReference type="ChEBI" id="CHEBI:30616"/>
        <dbReference type="ChEBI" id="CHEBI:83421"/>
        <dbReference type="ChEBI" id="CHEBI:456216"/>
        <dbReference type="EC" id="2.7.11.2"/>
    </reaction>
</comment>
<dbReference type="InterPro" id="IPR003594">
    <property type="entry name" value="HATPase_dom"/>
</dbReference>
<dbReference type="InterPro" id="IPR039028">
    <property type="entry name" value="BCKD/PDK"/>
</dbReference>
<evidence type="ECO:0000256" key="1">
    <source>
        <dbReference type="ARBA" id="ARBA00004305"/>
    </source>
</evidence>
<dbReference type="FunFam" id="3.30.565.10:FF:000007">
    <property type="entry name" value="Mitochondrial pyruvate dehydrogenase kinase isoform 2"/>
    <property type="match status" value="1"/>
</dbReference>
<dbReference type="SMART" id="SM00387">
    <property type="entry name" value="HATPase_c"/>
    <property type="match status" value="1"/>
</dbReference>
<keyword evidence="13" id="KW-1185">Reference proteome</keyword>
<evidence type="ECO:0000256" key="3">
    <source>
        <dbReference type="ARBA" id="ARBA00022679"/>
    </source>
</evidence>
<name>A0A210QBF7_MIZYE</name>
<evidence type="ECO:0000256" key="8">
    <source>
        <dbReference type="ARBA" id="ARBA00023128"/>
    </source>
</evidence>
<dbReference type="InterPro" id="IPR018955">
    <property type="entry name" value="BCDHK/PDK_N"/>
</dbReference>
<evidence type="ECO:0000313" key="12">
    <source>
        <dbReference type="EMBL" id="OWF46059.1"/>
    </source>
</evidence>
<dbReference type="SUPFAM" id="SSF69012">
    <property type="entry name" value="alpha-ketoacid dehydrogenase kinase, N-terminal domain"/>
    <property type="match status" value="1"/>
</dbReference>
<dbReference type="Gene3D" id="3.30.565.10">
    <property type="entry name" value="Histidine kinase-like ATPase, C-terminal domain"/>
    <property type="match status" value="1"/>
</dbReference>
<evidence type="ECO:0000256" key="9">
    <source>
        <dbReference type="ARBA" id="ARBA00048201"/>
    </source>
</evidence>
<dbReference type="EC" id="2.7.11.-" evidence="10"/>
<evidence type="ECO:0000313" key="13">
    <source>
        <dbReference type="Proteomes" id="UP000242188"/>
    </source>
</evidence>
<keyword evidence="4 10" id="KW-0547">Nucleotide-binding</keyword>
<comment type="caution">
    <text evidence="12">The sequence shown here is derived from an EMBL/GenBank/DDBJ whole genome shotgun (WGS) entry which is preliminary data.</text>
</comment>
<evidence type="ECO:0000259" key="11">
    <source>
        <dbReference type="PROSITE" id="PS50109"/>
    </source>
</evidence>
<dbReference type="Pfam" id="PF10436">
    <property type="entry name" value="BCDHK_Adom3"/>
    <property type="match status" value="1"/>
</dbReference>
<dbReference type="PROSITE" id="PS50109">
    <property type="entry name" value="HIS_KIN"/>
    <property type="match status" value="1"/>
</dbReference>
<dbReference type="InterPro" id="IPR005467">
    <property type="entry name" value="His_kinase_dom"/>
</dbReference>
<dbReference type="PANTHER" id="PTHR11947:SF3">
    <property type="entry name" value="[PYRUVATE DEHYDROGENASE (ACETYL-TRANSFERRING)] KINASE, MITOCHONDRIAL"/>
    <property type="match status" value="1"/>
</dbReference>
<dbReference type="Pfam" id="PF02518">
    <property type="entry name" value="HATPase_c"/>
    <property type="match status" value="1"/>
</dbReference>
<reference evidence="12 13" key="1">
    <citation type="journal article" date="2017" name="Nat. Ecol. Evol.">
        <title>Scallop genome provides insights into evolution of bilaterian karyotype and development.</title>
        <authorList>
            <person name="Wang S."/>
            <person name="Zhang J."/>
            <person name="Jiao W."/>
            <person name="Li J."/>
            <person name="Xun X."/>
            <person name="Sun Y."/>
            <person name="Guo X."/>
            <person name="Huan P."/>
            <person name="Dong B."/>
            <person name="Zhang L."/>
            <person name="Hu X."/>
            <person name="Sun X."/>
            <person name="Wang J."/>
            <person name="Zhao C."/>
            <person name="Wang Y."/>
            <person name="Wang D."/>
            <person name="Huang X."/>
            <person name="Wang R."/>
            <person name="Lv J."/>
            <person name="Li Y."/>
            <person name="Zhang Z."/>
            <person name="Liu B."/>
            <person name="Lu W."/>
            <person name="Hui Y."/>
            <person name="Liang J."/>
            <person name="Zhou Z."/>
            <person name="Hou R."/>
            <person name="Li X."/>
            <person name="Liu Y."/>
            <person name="Li H."/>
            <person name="Ning X."/>
            <person name="Lin Y."/>
            <person name="Zhao L."/>
            <person name="Xing Q."/>
            <person name="Dou J."/>
            <person name="Li Y."/>
            <person name="Mao J."/>
            <person name="Guo H."/>
            <person name="Dou H."/>
            <person name="Li T."/>
            <person name="Mu C."/>
            <person name="Jiang W."/>
            <person name="Fu Q."/>
            <person name="Fu X."/>
            <person name="Miao Y."/>
            <person name="Liu J."/>
            <person name="Yu Q."/>
            <person name="Li R."/>
            <person name="Liao H."/>
            <person name="Li X."/>
            <person name="Kong Y."/>
            <person name="Jiang Z."/>
            <person name="Chourrout D."/>
            <person name="Li R."/>
            <person name="Bao Z."/>
        </authorList>
    </citation>
    <scope>NUCLEOTIDE SEQUENCE [LARGE SCALE GENOMIC DNA]</scope>
    <source>
        <strain evidence="12 13">PY_sf001</strain>
    </source>
</reference>